<reference evidence="2" key="1">
    <citation type="journal article" date="2018" name="Nat. Microbiol.">
        <title>Leveraging single-cell genomics to expand the fungal tree of life.</title>
        <authorList>
            <person name="Ahrendt S.R."/>
            <person name="Quandt C.A."/>
            <person name="Ciobanu D."/>
            <person name="Clum A."/>
            <person name="Salamov A."/>
            <person name="Andreopoulos B."/>
            <person name="Cheng J.F."/>
            <person name="Woyke T."/>
            <person name="Pelin A."/>
            <person name="Henrissat B."/>
            <person name="Reynolds N.K."/>
            <person name="Benny G.L."/>
            <person name="Smith M.E."/>
            <person name="James T.Y."/>
            <person name="Grigoriev I.V."/>
        </authorList>
    </citation>
    <scope>NUCLEOTIDE SEQUENCE [LARGE SCALE GENOMIC DNA]</scope>
    <source>
        <strain evidence="2">CSF55</strain>
    </source>
</reference>
<protein>
    <submittedName>
        <fullName evidence="1">Uncharacterized protein</fullName>
    </submittedName>
</protein>
<dbReference type="Proteomes" id="UP000281549">
    <property type="component" value="Unassembled WGS sequence"/>
</dbReference>
<proteinExistence type="predicted"/>
<sequence>MESPLNPTASRPKNLKDFFHTAEKGQKTSISKSKTMSNESSPFLTSVLCSPRDPILKVLRGEVFKDSGSLREFIASEPEIPFVVISEFIETFVFLDCFREDLGLAEFDFGVQYKLESMPVTEVSWVSIVGGYLRYMKSGNEWMEMWNALEYEQLPVISKLLGIHAIVQLVLSSDLFCEFMSNASAESGSRLKLNILGTDRFQSRYFHYPQRKCVFVQTTFYSKTNLTRNMFYPGVGIWSVLNSQELIEERIKMLSDKKEKNLIQSTWEKEGKFFILSERLIVKDIDLQYLQMKKIDNRSLPVVNVDISYILTKCKEKEKFESKNMVVRSLLYLEQLITSETRNSVI</sequence>
<evidence type="ECO:0000313" key="1">
    <source>
        <dbReference type="EMBL" id="RKP17327.1"/>
    </source>
</evidence>
<dbReference type="AlphaFoldDB" id="A0A4P9YDB6"/>
<accession>A0A4P9YDB6</accession>
<evidence type="ECO:0000313" key="2">
    <source>
        <dbReference type="Proteomes" id="UP000281549"/>
    </source>
</evidence>
<gene>
    <name evidence="1" type="ORF">ROZALSC1DRAFT_30850</name>
</gene>
<organism evidence="1 2">
    <name type="scientific">Rozella allomycis (strain CSF55)</name>
    <dbReference type="NCBI Taxonomy" id="988480"/>
    <lineage>
        <taxon>Eukaryota</taxon>
        <taxon>Fungi</taxon>
        <taxon>Fungi incertae sedis</taxon>
        <taxon>Cryptomycota</taxon>
        <taxon>Cryptomycota incertae sedis</taxon>
        <taxon>Rozella</taxon>
    </lineage>
</organism>
<name>A0A4P9YDB6_ROZAC</name>
<dbReference type="EMBL" id="ML005898">
    <property type="protein sequence ID" value="RKP17327.1"/>
    <property type="molecule type" value="Genomic_DNA"/>
</dbReference>